<dbReference type="Gene3D" id="3.40.630.30">
    <property type="match status" value="1"/>
</dbReference>
<accession>A0A841BWE8</accession>
<dbReference type="EMBL" id="JACHMN010000002">
    <property type="protein sequence ID" value="MBB5871092.1"/>
    <property type="molecule type" value="Genomic_DNA"/>
</dbReference>
<dbReference type="InterPro" id="IPR000182">
    <property type="entry name" value="GNAT_dom"/>
</dbReference>
<protein>
    <submittedName>
        <fullName evidence="2">RimJ/RimL family protein N-acetyltransferase</fullName>
    </submittedName>
</protein>
<dbReference type="PROSITE" id="PS51186">
    <property type="entry name" value="GNAT"/>
    <property type="match status" value="1"/>
</dbReference>
<proteinExistence type="predicted"/>
<sequence>MELLPEAIEGRIVELRPLTSDYLAPLATAAEHAEIWTYLDEATPDQNGVAALIDEAVEEQRQGLRLPYVIVERRTSAIIGSISFIDLQPKHRGVEIGWAWVTPSHWRTGAAREAAYLLMRYAFDHGAIRVVFKTDSRNTRSQRAIEGLGATREGVFRNHRILRDGYVRDSIFYSVTGQDWPAVRLRLEEQLGSLPN</sequence>
<dbReference type="PANTHER" id="PTHR43610:SF1">
    <property type="entry name" value="N-ACETYLTRANSFERASE DOMAIN-CONTAINING PROTEIN"/>
    <property type="match status" value="1"/>
</dbReference>
<keyword evidence="3" id="KW-1185">Reference proteome</keyword>
<dbReference type="RefSeq" id="WP_184838918.1">
    <property type="nucleotide sequence ID" value="NZ_JACHMN010000002.1"/>
</dbReference>
<evidence type="ECO:0000259" key="1">
    <source>
        <dbReference type="PROSITE" id="PS51186"/>
    </source>
</evidence>
<dbReference type="AlphaFoldDB" id="A0A841BWE8"/>
<reference evidence="2 3" key="1">
    <citation type="submission" date="2020-08" db="EMBL/GenBank/DDBJ databases">
        <title>Sequencing the genomes of 1000 actinobacteria strains.</title>
        <authorList>
            <person name="Klenk H.-P."/>
        </authorList>
    </citation>
    <scope>NUCLEOTIDE SEQUENCE [LARGE SCALE GENOMIC DNA]</scope>
    <source>
        <strain evidence="2 3">DSM 45362</strain>
    </source>
</reference>
<name>A0A841BWE8_9ACTN</name>
<dbReference type="SUPFAM" id="SSF55729">
    <property type="entry name" value="Acyl-CoA N-acyltransferases (Nat)"/>
    <property type="match status" value="1"/>
</dbReference>
<dbReference type="InterPro" id="IPR016181">
    <property type="entry name" value="Acyl_CoA_acyltransferase"/>
</dbReference>
<dbReference type="GO" id="GO:0016747">
    <property type="term" value="F:acyltransferase activity, transferring groups other than amino-acyl groups"/>
    <property type="evidence" value="ECO:0007669"/>
    <property type="project" value="InterPro"/>
</dbReference>
<feature type="domain" description="N-acetyltransferase" evidence="1">
    <location>
        <begin position="13"/>
        <end position="178"/>
    </location>
</feature>
<evidence type="ECO:0000313" key="2">
    <source>
        <dbReference type="EMBL" id="MBB5871092.1"/>
    </source>
</evidence>
<keyword evidence="2" id="KW-0808">Transferase</keyword>
<dbReference type="Proteomes" id="UP000587527">
    <property type="component" value="Unassembled WGS sequence"/>
</dbReference>
<dbReference type="CDD" id="cd04301">
    <property type="entry name" value="NAT_SF"/>
    <property type="match status" value="1"/>
</dbReference>
<evidence type="ECO:0000313" key="3">
    <source>
        <dbReference type="Proteomes" id="UP000587527"/>
    </source>
</evidence>
<comment type="caution">
    <text evidence="2">The sequence shown here is derived from an EMBL/GenBank/DDBJ whole genome shotgun (WGS) entry which is preliminary data.</text>
</comment>
<organism evidence="2 3">
    <name type="scientific">Allocatelliglobosispora scoriae</name>
    <dbReference type="NCBI Taxonomy" id="643052"/>
    <lineage>
        <taxon>Bacteria</taxon>
        <taxon>Bacillati</taxon>
        <taxon>Actinomycetota</taxon>
        <taxon>Actinomycetes</taxon>
        <taxon>Micromonosporales</taxon>
        <taxon>Micromonosporaceae</taxon>
        <taxon>Allocatelliglobosispora</taxon>
    </lineage>
</organism>
<gene>
    <name evidence="2" type="ORF">F4553_004471</name>
</gene>
<dbReference type="Pfam" id="PF13302">
    <property type="entry name" value="Acetyltransf_3"/>
    <property type="match status" value="1"/>
</dbReference>
<dbReference type="PANTHER" id="PTHR43610">
    <property type="entry name" value="BLL6696 PROTEIN"/>
    <property type="match status" value="1"/>
</dbReference>